<organism evidence="1 2">
    <name type="scientific">Riemerella anatipestifer</name>
    <name type="common">Moraxella anatipestifer</name>
    <dbReference type="NCBI Taxonomy" id="34085"/>
    <lineage>
        <taxon>Bacteria</taxon>
        <taxon>Pseudomonadati</taxon>
        <taxon>Bacteroidota</taxon>
        <taxon>Flavobacteriia</taxon>
        <taxon>Flavobacteriales</taxon>
        <taxon>Weeksellaceae</taxon>
        <taxon>Riemerella</taxon>
    </lineage>
</organism>
<proteinExistence type="predicted"/>
<sequence length="97" mass="11363">MNFESLTIQRFKVGVDIYKRIYQVVQKNNGKLRISSVIDGAILFDNLSPNEVMVDGVQMRNIDQLQNIIFNKSCVCENEVDDMDYKIFDRTFDKTFE</sequence>
<gene>
    <name evidence="1" type="ORF">OKE68_08095</name>
</gene>
<dbReference type="AlphaFoldDB" id="A0AAP3APA7"/>
<protein>
    <submittedName>
        <fullName evidence="1">Uncharacterized protein</fullName>
    </submittedName>
</protein>
<name>A0AAP3APA7_RIEAN</name>
<dbReference type="RefSeq" id="WP_154212515.1">
    <property type="nucleotide sequence ID" value="NZ_CP081925.1"/>
</dbReference>
<dbReference type="EMBL" id="JAOZYT010000050">
    <property type="protein sequence ID" value="MCW0524271.1"/>
    <property type="molecule type" value="Genomic_DNA"/>
</dbReference>
<comment type="caution">
    <text evidence="1">The sequence shown here is derived from an EMBL/GenBank/DDBJ whole genome shotgun (WGS) entry which is preliminary data.</text>
</comment>
<reference evidence="1" key="1">
    <citation type="submission" date="2022-10" db="EMBL/GenBank/DDBJ databases">
        <title>Sifting through the core-genome to identify putative cross-protective antigens against Riemerella anatipestifer.</title>
        <authorList>
            <person name="Zheng X."/>
            <person name="Zhang W."/>
        </authorList>
    </citation>
    <scope>NUCLEOTIDE SEQUENCE</scope>
    <source>
        <strain evidence="1">ZWRA178</strain>
    </source>
</reference>
<dbReference type="Proteomes" id="UP001207440">
    <property type="component" value="Unassembled WGS sequence"/>
</dbReference>
<evidence type="ECO:0000313" key="2">
    <source>
        <dbReference type="Proteomes" id="UP001207440"/>
    </source>
</evidence>
<evidence type="ECO:0000313" key="1">
    <source>
        <dbReference type="EMBL" id="MCW0524271.1"/>
    </source>
</evidence>
<accession>A0AAP3APA7</accession>